<dbReference type="GO" id="GO:0016740">
    <property type="term" value="F:transferase activity"/>
    <property type="evidence" value="ECO:0007669"/>
    <property type="project" value="UniProtKB-KW"/>
</dbReference>
<dbReference type="GO" id="GO:0016832">
    <property type="term" value="F:aldehyde-lyase activity"/>
    <property type="evidence" value="ECO:0007669"/>
    <property type="project" value="InterPro"/>
</dbReference>
<dbReference type="InterPro" id="IPR013785">
    <property type="entry name" value="Aldolase_TIM"/>
</dbReference>
<dbReference type="Pfam" id="PF00793">
    <property type="entry name" value="DAHP_synth_1"/>
    <property type="match status" value="1"/>
</dbReference>
<dbReference type="PANTHER" id="PTHR43018">
    <property type="entry name" value="PHOSPHO-2-DEHYDRO-3-DEOXYHEPTONATE ALDOLASE"/>
    <property type="match status" value="1"/>
</dbReference>
<name>A0A2A4YKP2_UNCAE</name>
<dbReference type="GO" id="GO:0009073">
    <property type="term" value="P:aromatic amino acid family biosynthetic process"/>
    <property type="evidence" value="ECO:0007669"/>
    <property type="project" value="InterPro"/>
</dbReference>
<sequence length="338" mass="37493">MLIKLSKSSSESEMKDILRLIKEHKLRHLPCLQNMHIAVGDQIPADLLKELMKISIVEKIEKIEKPYKLASREFKPQNTVIDICGVKVGGKEIVLMAGPCAIESLEQLIETGLLLKKSGVKILRASAYKPRTSPYSFQGHGEEGLKMHKQAKKHHGLLIETEVMDVRDVHTAAKYADILRVGARNMQNFDLLKELGTCGKPVILKRGMSSTVEEWLMSAEYIMAHGNPDVILCERGIRTFENSTRNTLDLSSVAVAKTLTHLPIIVDPSHAAGRKDILEPLSLASIAVGADGLLIEVHHKPEVSMCDRDQALSPEEFHKIALRVKLIAEAEGRTLDLS</sequence>
<dbReference type="InterPro" id="IPR006218">
    <property type="entry name" value="DAHP1/KDSA"/>
</dbReference>
<reference evidence="4" key="1">
    <citation type="submission" date="2017-08" db="EMBL/GenBank/DDBJ databases">
        <title>A dynamic microbial community with high functional redundancy inhabits the cold, oxic subseafloor aquifer.</title>
        <authorList>
            <person name="Tully B.J."/>
            <person name="Wheat C.G."/>
            <person name="Glazer B.T."/>
            <person name="Huber J.A."/>
        </authorList>
    </citation>
    <scope>NUCLEOTIDE SEQUENCE [LARGE SCALE GENOMIC DNA]</scope>
</reference>
<comment type="caution">
    <text evidence="3">The sequence shown here is derived from an EMBL/GenBank/DDBJ whole genome shotgun (WGS) entry which is preliminary data.</text>
</comment>
<evidence type="ECO:0000259" key="2">
    <source>
        <dbReference type="Pfam" id="PF00793"/>
    </source>
</evidence>
<dbReference type="AlphaFoldDB" id="A0A2A4YKP2"/>
<accession>A0A2A4YKP2</accession>
<organism evidence="3 4">
    <name type="scientific">Aerophobetes bacterium</name>
    <dbReference type="NCBI Taxonomy" id="2030807"/>
    <lineage>
        <taxon>Bacteria</taxon>
        <taxon>Candidatus Aerophobota</taxon>
    </lineage>
</organism>
<evidence type="ECO:0000313" key="4">
    <source>
        <dbReference type="Proteomes" id="UP000217838"/>
    </source>
</evidence>
<dbReference type="EMBL" id="NVUU01000021">
    <property type="protein sequence ID" value="PCI95386.1"/>
    <property type="molecule type" value="Genomic_DNA"/>
</dbReference>
<dbReference type="InterPro" id="IPR006268">
    <property type="entry name" value="DAHP_syn_2"/>
</dbReference>
<dbReference type="InterPro" id="IPR052899">
    <property type="entry name" value="Class-I_DAHP_synthase"/>
</dbReference>
<dbReference type="Gene3D" id="3.30.70.1140">
    <property type="entry name" value="Phospho-2-dehydro-3-deoxyheptonate aldolase, domain 1"/>
    <property type="match status" value="1"/>
</dbReference>
<proteinExistence type="predicted"/>
<dbReference type="PANTHER" id="PTHR43018:SF1">
    <property type="entry name" value="PROTEIN AROA(G)"/>
    <property type="match status" value="1"/>
</dbReference>
<protein>
    <submittedName>
        <fullName evidence="3">3-deoxy-7-phosphoheptulonate synthase</fullName>
    </submittedName>
</protein>
<gene>
    <name evidence="3" type="primary">aroF</name>
    <name evidence="3" type="ORF">COB11_02400</name>
</gene>
<keyword evidence="1" id="KW-0808">Transferase</keyword>
<dbReference type="Proteomes" id="UP000217838">
    <property type="component" value="Unassembled WGS sequence"/>
</dbReference>
<dbReference type="Gene3D" id="3.20.20.70">
    <property type="entry name" value="Aldolase class I"/>
    <property type="match status" value="1"/>
</dbReference>
<evidence type="ECO:0000313" key="3">
    <source>
        <dbReference type="EMBL" id="PCI95386.1"/>
    </source>
</evidence>
<dbReference type="NCBIfam" id="NF006421">
    <property type="entry name" value="PRK08673.1"/>
    <property type="match status" value="1"/>
</dbReference>
<dbReference type="SUPFAM" id="SSF51569">
    <property type="entry name" value="Aldolase"/>
    <property type="match status" value="1"/>
</dbReference>
<dbReference type="NCBIfam" id="NF009239">
    <property type="entry name" value="PRK12595.1"/>
    <property type="match status" value="1"/>
</dbReference>
<dbReference type="NCBIfam" id="TIGR01361">
    <property type="entry name" value="DAHP_synth_Bsub"/>
    <property type="match status" value="1"/>
</dbReference>
<evidence type="ECO:0000256" key="1">
    <source>
        <dbReference type="ARBA" id="ARBA00022679"/>
    </source>
</evidence>
<feature type="domain" description="DAHP synthetase I/KDSA" evidence="2">
    <location>
        <begin position="86"/>
        <end position="322"/>
    </location>
</feature>